<dbReference type="SMART" id="SM00225">
    <property type="entry name" value="BTB"/>
    <property type="match status" value="1"/>
</dbReference>
<accession>A0A8T0EF94</accession>
<dbReference type="Gene3D" id="3.30.710.10">
    <property type="entry name" value="Potassium Channel Kv1.1, Chain A"/>
    <property type="match status" value="1"/>
</dbReference>
<dbReference type="Pfam" id="PF00651">
    <property type="entry name" value="BTB"/>
    <property type="match status" value="1"/>
</dbReference>
<dbReference type="InterPro" id="IPR011333">
    <property type="entry name" value="SKP1/BTB/POZ_sf"/>
</dbReference>
<proteinExistence type="predicted"/>
<sequence length="501" mass="58263">MTCKESEEKHFTFLWKLENISYSLQQIGEVIKSPVFLVDAIEQTKWRLHLFPRGETEGTWLGCNLHREADSKGEDKVEIKYELAFIAKDGSVLISSGVFKEVFPKGKSGYFSRFVKREDVFVLRRSEFLPQDTMTVRCRFWKVVGEMTEDIRCTSRTRIGIERRSFLWDVKNFSTLQSEKKFTYQIKSIGNEASLMSVDLLLIGGLNFEEIIRFELLHLNQTIKFSTLRLFLIDSSGYKVECNREEIWFEDPVQCKQFRFFFTRKRLLEKESIYLPNDTLSLLWEWTFSKGILFEEIEEVQNGCTYPEMKISFAHNVKDEKTADLNVLVDNVKSLYEEHFLSDVNLKTNTNVFPAHKFMLSAFSSVFKTMFSSGMKEQISNCINIEDMSDETIRRMLFFVYTKRVEELTWESASDLYAAADKYAILSLKDICSSYLKDNLSPNNACKALLLADFHADGGLKSAVQDYILKHVKDIVNSNEWKILMETNAKLAAETVCLFFN</sequence>
<dbReference type="SUPFAM" id="SSF49599">
    <property type="entry name" value="TRAF domain-like"/>
    <property type="match status" value="1"/>
</dbReference>
<dbReference type="Gene3D" id="2.60.210.10">
    <property type="entry name" value="Apoptosis, Tumor Necrosis Factor Receptor Associated Protein 2, Chain A"/>
    <property type="match status" value="1"/>
</dbReference>
<dbReference type="InterPro" id="IPR000210">
    <property type="entry name" value="BTB/POZ_dom"/>
</dbReference>
<protein>
    <submittedName>
        <fullName evidence="3">TD and POZ domain-containing protein 5</fullName>
    </submittedName>
</protein>
<evidence type="ECO:0000313" key="4">
    <source>
        <dbReference type="Proteomes" id="UP000807504"/>
    </source>
</evidence>
<name>A0A8T0EF94_ARGBR</name>
<dbReference type="Pfam" id="PF22486">
    <property type="entry name" value="MATH_2"/>
    <property type="match status" value="1"/>
</dbReference>
<gene>
    <name evidence="3" type="ORF">HNY73_018732</name>
</gene>
<keyword evidence="4" id="KW-1185">Reference proteome</keyword>
<evidence type="ECO:0000259" key="2">
    <source>
        <dbReference type="PROSITE" id="PS50144"/>
    </source>
</evidence>
<evidence type="ECO:0000313" key="3">
    <source>
        <dbReference type="EMBL" id="KAF8771293.1"/>
    </source>
</evidence>
<comment type="caution">
    <text evidence="3">The sequence shown here is derived from an EMBL/GenBank/DDBJ whole genome shotgun (WGS) entry which is preliminary data.</text>
</comment>
<dbReference type="AlphaFoldDB" id="A0A8T0EF94"/>
<reference evidence="3" key="2">
    <citation type="submission" date="2020-06" db="EMBL/GenBank/DDBJ databases">
        <authorList>
            <person name="Sheffer M."/>
        </authorList>
    </citation>
    <scope>NUCLEOTIDE SEQUENCE</scope>
</reference>
<dbReference type="PROSITE" id="PS50097">
    <property type="entry name" value="BTB"/>
    <property type="match status" value="1"/>
</dbReference>
<dbReference type="Gene3D" id="1.25.40.420">
    <property type="match status" value="1"/>
</dbReference>
<dbReference type="GO" id="GO:0030163">
    <property type="term" value="P:protein catabolic process"/>
    <property type="evidence" value="ECO:0007669"/>
    <property type="project" value="UniProtKB-ARBA"/>
</dbReference>
<dbReference type="PROSITE" id="PS50144">
    <property type="entry name" value="MATH"/>
    <property type="match status" value="1"/>
</dbReference>
<reference evidence="3" key="1">
    <citation type="journal article" date="2020" name="bioRxiv">
        <title>Chromosome-level reference genome of the European wasp spider Argiope bruennichi: a resource for studies on range expansion and evolutionary adaptation.</title>
        <authorList>
            <person name="Sheffer M.M."/>
            <person name="Hoppe A."/>
            <person name="Krehenwinkel H."/>
            <person name="Uhl G."/>
            <person name="Kuss A.W."/>
            <person name="Jensen L."/>
            <person name="Jensen C."/>
            <person name="Gillespie R.G."/>
            <person name="Hoff K.J."/>
            <person name="Prost S."/>
        </authorList>
    </citation>
    <scope>NUCLEOTIDE SEQUENCE</scope>
</reference>
<feature type="domain" description="MATH" evidence="2">
    <location>
        <begin position="10"/>
        <end position="140"/>
    </location>
</feature>
<dbReference type="CDD" id="cd00121">
    <property type="entry name" value="MATH"/>
    <property type="match status" value="1"/>
</dbReference>
<dbReference type="InterPro" id="IPR002083">
    <property type="entry name" value="MATH/TRAF_dom"/>
</dbReference>
<feature type="domain" description="BTB" evidence="1">
    <location>
        <begin position="342"/>
        <end position="409"/>
    </location>
</feature>
<organism evidence="3 4">
    <name type="scientific">Argiope bruennichi</name>
    <name type="common">Wasp spider</name>
    <name type="synonym">Aranea bruennichi</name>
    <dbReference type="NCBI Taxonomy" id="94029"/>
    <lineage>
        <taxon>Eukaryota</taxon>
        <taxon>Metazoa</taxon>
        <taxon>Ecdysozoa</taxon>
        <taxon>Arthropoda</taxon>
        <taxon>Chelicerata</taxon>
        <taxon>Arachnida</taxon>
        <taxon>Araneae</taxon>
        <taxon>Araneomorphae</taxon>
        <taxon>Entelegynae</taxon>
        <taxon>Araneoidea</taxon>
        <taxon>Araneidae</taxon>
        <taxon>Argiope</taxon>
    </lineage>
</organism>
<dbReference type="InterPro" id="IPR008974">
    <property type="entry name" value="TRAF-like"/>
</dbReference>
<dbReference type="EMBL" id="JABXBU010002228">
    <property type="protein sequence ID" value="KAF8771293.1"/>
    <property type="molecule type" value="Genomic_DNA"/>
</dbReference>
<dbReference type="Proteomes" id="UP000807504">
    <property type="component" value="Unassembled WGS sequence"/>
</dbReference>
<evidence type="ECO:0000259" key="1">
    <source>
        <dbReference type="PROSITE" id="PS50097"/>
    </source>
</evidence>
<dbReference type="SUPFAM" id="SSF54695">
    <property type="entry name" value="POZ domain"/>
    <property type="match status" value="1"/>
</dbReference>
<dbReference type="PANTHER" id="PTHR24413">
    <property type="entry name" value="SPECKLE-TYPE POZ PROTEIN"/>
    <property type="match status" value="1"/>
</dbReference>